<proteinExistence type="predicted"/>
<reference evidence="2 3" key="1">
    <citation type="journal article" date="2016" name="Nat. Commun.">
        <title>Thousands of microbial genomes shed light on interconnected biogeochemical processes in an aquifer system.</title>
        <authorList>
            <person name="Anantharaman K."/>
            <person name="Brown C.T."/>
            <person name="Hug L.A."/>
            <person name="Sharon I."/>
            <person name="Castelle C.J."/>
            <person name="Probst A.J."/>
            <person name="Thomas B.C."/>
            <person name="Singh A."/>
            <person name="Wilkins M.J."/>
            <person name="Karaoz U."/>
            <person name="Brodie E.L."/>
            <person name="Williams K.H."/>
            <person name="Hubbard S.S."/>
            <person name="Banfield J.F."/>
        </authorList>
    </citation>
    <scope>NUCLEOTIDE SEQUENCE [LARGE SCALE GENOMIC DNA]</scope>
</reference>
<feature type="transmembrane region" description="Helical" evidence="1">
    <location>
        <begin position="12"/>
        <end position="30"/>
    </location>
</feature>
<feature type="transmembrane region" description="Helical" evidence="1">
    <location>
        <begin position="50"/>
        <end position="69"/>
    </location>
</feature>
<dbReference type="STRING" id="1801780.A2917_03445"/>
<organism evidence="2 3">
    <name type="scientific">Candidatus Nomurabacteria bacterium RIFCSPLOWO2_01_FULL_42_17</name>
    <dbReference type="NCBI Taxonomy" id="1801780"/>
    <lineage>
        <taxon>Bacteria</taxon>
        <taxon>Candidatus Nomuraibacteriota</taxon>
    </lineage>
</organism>
<keyword evidence="1" id="KW-0472">Membrane</keyword>
<gene>
    <name evidence="2" type="ORF">A2917_03445</name>
</gene>
<protein>
    <submittedName>
        <fullName evidence="2">Uncharacterized protein</fullName>
    </submittedName>
</protein>
<dbReference type="EMBL" id="MFVE01000005">
    <property type="protein sequence ID" value="OGI95580.1"/>
    <property type="molecule type" value="Genomic_DNA"/>
</dbReference>
<evidence type="ECO:0000256" key="1">
    <source>
        <dbReference type="SAM" id="Phobius"/>
    </source>
</evidence>
<name>A0A1F6XN22_9BACT</name>
<dbReference type="Proteomes" id="UP000178104">
    <property type="component" value="Unassembled WGS sequence"/>
</dbReference>
<evidence type="ECO:0000313" key="2">
    <source>
        <dbReference type="EMBL" id="OGI95580.1"/>
    </source>
</evidence>
<keyword evidence="1" id="KW-1133">Transmembrane helix</keyword>
<sequence>MNHTLSWFNNKKVIYISLFGVVIFILSYFSKDLGICPRGATYCGDYSEYIAIYSIYSFAILYTAILYNFLSQGHRNTFLKVSKIVLFLCLVLTIITPLKTDVFDLVPEKGVLTLWIIISYFLFINIYFFSQKKLSSRT</sequence>
<keyword evidence="1" id="KW-0812">Transmembrane</keyword>
<comment type="caution">
    <text evidence="2">The sequence shown here is derived from an EMBL/GenBank/DDBJ whole genome shotgun (WGS) entry which is preliminary data.</text>
</comment>
<feature type="transmembrane region" description="Helical" evidence="1">
    <location>
        <begin position="110"/>
        <end position="129"/>
    </location>
</feature>
<feature type="transmembrane region" description="Helical" evidence="1">
    <location>
        <begin position="81"/>
        <end position="98"/>
    </location>
</feature>
<dbReference type="AlphaFoldDB" id="A0A1F6XN22"/>
<evidence type="ECO:0000313" key="3">
    <source>
        <dbReference type="Proteomes" id="UP000178104"/>
    </source>
</evidence>
<accession>A0A1F6XN22</accession>